<feature type="transmembrane region" description="Helical" evidence="5">
    <location>
        <begin position="155"/>
        <end position="174"/>
    </location>
</feature>
<sequence>MLSPQRGRFDFPPSIPASDAPDVRSPSRFLFWLIRSYGWVVPAMTLAASSWMVPGALTPWVLGRAIDAGIMRGDRTAVVGWVLLLVGVIAFGVVGGILFHTYAVRMWLLGIYGIQRRVSRKAVRLGHVLNRRVPTGEVLSVSASDGDQFGATVDAFGSVIAAFVSFLVATTLMLTTSVELGLVVLIATPLLLAASTPVLRPLTAAQGAERTENSSLTSMATDIATGLRILRGIGGEKTFADNYARQSQKVRGLGIRLGTWQAVVEAISVLLSGLLLVVLVYLGSRQLLEGTLSVGQLISFFGYAVFLMTPMQMFFDFAQKWVQGLVSAQKTSALLGADLPWPDGGRALGSEPVLHDEASGVTVRPGRMLGIVSADPDVSAALADRLGRYLPEATEDEPDDEGLSGKALRRARKERLAARRRRAERDAEAARKPWGVTADGVDYRDLDPAGLRRRVVVSHTGASLFAGTLQTAVDPWGTHSREAAEQVLVTASAEDIFESLPGGWQGRIDEKGRGLSGGQRQRIVLARALLLDPEVLVLVEPTSAVDAHTEARIAERLAAARRGRTTVVVTASPLLLRWADEVAVLVDGREVARGSHDQLHDNTHYRRIIARGMEDHDE</sequence>
<keyword evidence="2 5" id="KW-0812">Transmembrane</keyword>
<dbReference type="PANTHER" id="PTHR43394">
    <property type="entry name" value="ATP-DEPENDENT PERMEASE MDL1, MITOCHONDRIAL"/>
    <property type="match status" value="1"/>
</dbReference>
<feature type="transmembrane region" description="Helical" evidence="5">
    <location>
        <begin position="294"/>
        <end position="315"/>
    </location>
</feature>
<feature type="transmembrane region" description="Helical" evidence="5">
    <location>
        <begin position="78"/>
        <end position="99"/>
    </location>
</feature>
<keyword evidence="9" id="KW-1185">Reference proteome</keyword>
<evidence type="ECO:0000256" key="2">
    <source>
        <dbReference type="ARBA" id="ARBA00022692"/>
    </source>
</evidence>
<keyword evidence="4 5" id="KW-0472">Membrane</keyword>
<accession>A0ABP9FBD1</accession>
<keyword evidence="8" id="KW-0547">Nucleotide-binding</keyword>
<comment type="caution">
    <text evidence="8">The sequence shown here is derived from an EMBL/GenBank/DDBJ whole genome shotgun (WGS) entry which is preliminary data.</text>
</comment>
<comment type="subcellular location">
    <subcellularLocation>
        <location evidence="1">Cell membrane</location>
        <topology evidence="1">Multi-pass membrane protein</topology>
    </subcellularLocation>
</comment>
<dbReference type="GO" id="GO:0005524">
    <property type="term" value="F:ATP binding"/>
    <property type="evidence" value="ECO:0007669"/>
    <property type="project" value="UniProtKB-KW"/>
</dbReference>
<dbReference type="PROSITE" id="PS50929">
    <property type="entry name" value="ABC_TM1F"/>
    <property type="match status" value="1"/>
</dbReference>
<dbReference type="EMBL" id="BAABLV010000020">
    <property type="protein sequence ID" value="GAA4897001.1"/>
    <property type="molecule type" value="Genomic_DNA"/>
</dbReference>
<feature type="transmembrane region" description="Helical" evidence="5">
    <location>
        <begin position="260"/>
        <end position="282"/>
    </location>
</feature>
<evidence type="ECO:0000313" key="9">
    <source>
        <dbReference type="Proteomes" id="UP001501521"/>
    </source>
</evidence>
<feature type="domain" description="ABC transporter" evidence="6">
    <location>
        <begin position="339"/>
        <end position="612"/>
    </location>
</feature>
<name>A0ABP9FBD1_9ACTN</name>
<dbReference type="InterPro" id="IPR017871">
    <property type="entry name" value="ABC_transporter-like_CS"/>
</dbReference>
<evidence type="ECO:0000256" key="4">
    <source>
        <dbReference type="ARBA" id="ARBA00023136"/>
    </source>
</evidence>
<reference evidence="9" key="1">
    <citation type="journal article" date="2019" name="Int. J. Syst. Evol. Microbiol.">
        <title>The Global Catalogue of Microorganisms (GCM) 10K type strain sequencing project: providing services to taxonomists for standard genome sequencing and annotation.</title>
        <authorList>
            <consortium name="The Broad Institute Genomics Platform"/>
            <consortium name="The Broad Institute Genome Sequencing Center for Infectious Disease"/>
            <person name="Wu L."/>
            <person name="Ma J."/>
        </authorList>
    </citation>
    <scope>NUCLEOTIDE SEQUENCE [LARGE SCALE GENOMIC DNA]</scope>
    <source>
        <strain evidence="9">JCM 19125</strain>
    </source>
</reference>
<dbReference type="Pfam" id="PF00664">
    <property type="entry name" value="ABC_membrane"/>
    <property type="match status" value="1"/>
</dbReference>
<dbReference type="SUPFAM" id="SSF90123">
    <property type="entry name" value="ABC transporter transmembrane region"/>
    <property type="match status" value="1"/>
</dbReference>
<proteinExistence type="predicted"/>
<dbReference type="CDD" id="cd07346">
    <property type="entry name" value="ABC_6TM_exporters"/>
    <property type="match status" value="1"/>
</dbReference>
<dbReference type="PANTHER" id="PTHR43394:SF1">
    <property type="entry name" value="ATP-BINDING CASSETTE SUB-FAMILY B MEMBER 10, MITOCHONDRIAL"/>
    <property type="match status" value="1"/>
</dbReference>
<dbReference type="InterPro" id="IPR036640">
    <property type="entry name" value="ABC1_TM_sf"/>
</dbReference>
<dbReference type="InterPro" id="IPR039421">
    <property type="entry name" value="Type_1_exporter"/>
</dbReference>
<evidence type="ECO:0000256" key="5">
    <source>
        <dbReference type="SAM" id="Phobius"/>
    </source>
</evidence>
<evidence type="ECO:0000256" key="1">
    <source>
        <dbReference type="ARBA" id="ARBA00004651"/>
    </source>
</evidence>
<dbReference type="InterPro" id="IPR003439">
    <property type="entry name" value="ABC_transporter-like_ATP-bd"/>
</dbReference>
<dbReference type="Pfam" id="PF00005">
    <property type="entry name" value="ABC_tran"/>
    <property type="match status" value="1"/>
</dbReference>
<dbReference type="PROSITE" id="PS00211">
    <property type="entry name" value="ABC_TRANSPORTER_1"/>
    <property type="match status" value="1"/>
</dbReference>
<gene>
    <name evidence="8" type="ORF">GCM10025789_13570</name>
</gene>
<dbReference type="InterPro" id="IPR027417">
    <property type="entry name" value="P-loop_NTPase"/>
</dbReference>
<evidence type="ECO:0000313" key="8">
    <source>
        <dbReference type="EMBL" id="GAA4897001.1"/>
    </source>
</evidence>
<feature type="transmembrane region" description="Helical" evidence="5">
    <location>
        <begin position="37"/>
        <end position="57"/>
    </location>
</feature>
<organism evidence="8 9">
    <name type="scientific">Tessaracoccus lubricantis</name>
    <dbReference type="NCBI Taxonomy" id="545543"/>
    <lineage>
        <taxon>Bacteria</taxon>
        <taxon>Bacillati</taxon>
        <taxon>Actinomycetota</taxon>
        <taxon>Actinomycetes</taxon>
        <taxon>Propionibacteriales</taxon>
        <taxon>Propionibacteriaceae</taxon>
        <taxon>Tessaracoccus</taxon>
    </lineage>
</organism>
<dbReference type="Proteomes" id="UP001501521">
    <property type="component" value="Unassembled WGS sequence"/>
</dbReference>
<protein>
    <submittedName>
        <fullName evidence="8">ABC transporter ATP-binding protein</fullName>
    </submittedName>
</protein>
<dbReference type="PROSITE" id="PS50893">
    <property type="entry name" value="ABC_TRANSPORTER_2"/>
    <property type="match status" value="1"/>
</dbReference>
<feature type="domain" description="ABC transmembrane type-1" evidence="7">
    <location>
        <begin position="55"/>
        <end position="323"/>
    </location>
</feature>
<dbReference type="RefSeq" id="WP_345580893.1">
    <property type="nucleotide sequence ID" value="NZ_BAABLV010000020.1"/>
</dbReference>
<keyword evidence="3 5" id="KW-1133">Transmembrane helix</keyword>
<dbReference type="SUPFAM" id="SSF52540">
    <property type="entry name" value="P-loop containing nucleoside triphosphate hydrolases"/>
    <property type="match status" value="1"/>
</dbReference>
<dbReference type="Gene3D" id="3.40.50.300">
    <property type="entry name" value="P-loop containing nucleotide triphosphate hydrolases"/>
    <property type="match status" value="1"/>
</dbReference>
<evidence type="ECO:0000259" key="7">
    <source>
        <dbReference type="PROSITE" id="PS50929"/>
    </source>
</evidence>
<dbReference type="Gene3D" id="1.20.1560.10">
    <property type="entry name" value="ABC transporter type 1, transmembrane domain"/>
    <property type="match status" value="1"/>
</dbReference>
<evidence type="ECO:0000259" key="6">
    <source>
        <dbReference type="PROSITE" id="PS50893"/>
    </source>
</evidence>
<dbReference type="InterPro" id="IPR011527">
    <property type="entry name" value="ABC1_TM_dom"/>
</dbReference>
<evidence type="ECO:0000256" key="3">
    <source>
        <dbReference type="ARBA" id="ARBA00022989"/>
    </source>
</evidence>
<feature type="transmembrane region" description="Helical" evidence="5">
    <location>
        <begin position="181"/>
        <end position="199"/>
    </location>
</feature>
<keyword evidence="8" id="KW-0067">ATP-binding</keyword>